<dbReference type="Pfam" id="PF07883">
    <property type="entry name" value="Cupin_2"/>
    <property type="match status" value="1"/>
</dbReference>
<dbReference type="InterPro" id="IPR011051">
    <property type="entry name" value="RmlC_Cupin_sf"/>
</dbReference>
<dbReference type="PANTHER" id="PTHR35848:SF6">
    <property type="entry name" value="CUPIN TYPE-2 DOMAIN-CONTAINING PROTEIN"/>
    <property type="match status" value="1"/>
</dbReference>
<dbReference type="GO" id="GO:0046872">
    <property type="term" value="F:metal ion binding"/>
    <property type="evidence" value="ECO:0007669"/>
    <property type="project" value="UniProtKB-KW"/>
</dbReference>
<keyword evidence="1" id="KW-0479">Metal-binding</keyword>
<reference evidence="3" key="1">
    <citation type="submission" date="2020-07" db="EMBL/GenBank/DDBJ databases">
        <title>Huge and variable diversity of episymbiotic CPR bacteria and DPANN archaea in groundwater ecosystems.</title>
        <authorList>
            <person name="He C.Y."/>
            <person name="Keren R."/>
            <person name="Whittaker M."/>
            <person name="Farag I.F."/>
            <person name="Doudna J."/>
            <person name="Cate J.H.D."/>
            <person name="Banfield J.F."/>
        </authorList>
    </citation>
    <scope>NUCLEOTIDE SEQUENCE</scope>
    <source>
        <strain evidence="3">NC_groundwater_1520_Pr4_B-0.1um_53_5</strain>
    </source>
</reference>
<dbReference type="InterPro" id="IPR014710">
    <property type="entry name" value="RmlC-like_jellyroll"/>
</dbReference>
<dbReference type="Gene3D" id="2.60.120.10">
    <property type="entry name" value="Jelly Rolls"/>
    <property type="match status" value="1"/>
</dbReference>
<evidence type="ECO:0000313" key="3">
    <source>
        <dbReference type="EMBL" id="MBI4725845.1"/>
    </source>
</evidence>
<dbReference type="EMBL" id="JACQXR010000012">
    <property type="protein sequence ID" value="MBI4725845.1"/>
    <property type="molecule type" value="Genomic_DNA"/>
</dbReference>
<evidence type="ECO:0000259" key="2">
    <source>
        <dbReference type="Pfam" id="PF07883"/>
    </source>
</evidence>
<evidence type="ECO:0000256" key="1">
    <source>
        <dbReference type="ARBA" id="ARBA00022723"/>
    </source>
</evidence>
<evidence type="ECO:0000313" key="4">
    <source>
        <dbReference type="Proteomes" id="UP000736328"/>
    </source>
</evidence>
<dbReference type="PANTHER" id="PTHR35848">
    <property type="entry name" value="OXALATE-BINDING PROTEIN"/>
    <property type="match status" value="1"/>
</dbReference>
<name>A0A933I745_UNCT6</name>
<feature type="domain" description="Cupin type-2" evidence="2">
    <location>
        <begin position="33"/>
        <end position="101"/>
    </location>
</feature>
<organism evidence="3 4">
    <name type="scientific">candidate division TA06 bacterium</name>
    <dbReference type="NCBI Taxonomy" id="2250710"/>
    <lineage>
        <taxon>Bacteria</taxon>
        <taxon>Bacteria division TA06</taxon>
    </lineage>
</organism>
<dbReference type="InterPro" id="IPR051610">
    <property type="entry name" value="GPI/OXD"/>
</dbReference>
<accession>A0A933I745</accession>
<dbReference type="SUPFAM" id="SSF51182">
    <property type="entry name" value="RmlC-like cupins"/>
    <property type="match status" value="1"/>
</dbReference>
<gene>
    <name evidence="3" type="ORF">HY768_01235</name>
</gene>
<dbReference type="Proteomes" id="UP000736328">
    <property type="component" value="Unassembled WGS sequence"/>
</dbReference>
<proteinExistence type="predicted"/>
<sequence>MEQKTFSIPLDSQEQYKRLLGGPPQNHCLHSGLVILAPGASVGKHNTGDYEELVIVLEGRGEMLGAEGSIPIHREQAVYCPPHTEHDVQNTGDVPLKYIYIVTKTK</sequence>
<dbReference type="CDD" id="cd02208">
    <property type="entry name" value="cupin_RmlC-like"/>
    <property type="match status" value="1"/>
</dbReference>
<comment type="caution">
    <text evidence="3">The sequence shown here is derived from an EMBL/GenBank/DDBJ whole genome shotgun (WGS) entry which is preliminary data.</text>
</comment>
<dbReference type="InterPro" id="IPR013096">
    <property type="entry name" value="Cupin_2"/>
</dbReference>
<protein>
    <submittedName>
        <fullName evidence="3">Cupin domain-containing protein</fullName>
    </submittedName>
</protein>
<dbReference type="AlphaFoldDB" id="A0A933I745"/>